<evidence type="ECO:0000313" key="3">
    <source>
        <dbReference type="Proteomes" id="UP000285604"/>
    </source>
</evidence>
<accession>A0AA92WDN0</accession>
<evidence type="ECO:0000313" key="2">
    <source>
        <dbReference type="EMBL" id="RGX90609.1"/>
    </source>
</evidence>
<gene>
    <name evidence="2" type="ORF">DXA63_14230</name>
</gene>
<dbReference type="AlphaFoldDB" id="A0AA92WDN0"/>
<evidence type="ECO:0000256" key="1">
    <source>
        <dbReference type="SAM" id="Coils"/>
    </source>
</evidence>
<sequence>MNLIMSKKGFYIKSIIATGEGMIDSKVQFTDGCNLLFGPSERGKSSVFSIINYMLGATEIPKKVKESFGYTDYYMEFVTYQDNLLHTAHRGIKDNAVVIKDCSFEQFNNSLNKATKYPIKARKPDKITYSRYLMNLNGFASLLQMKKSKTSKANLAFSYVRHMFLVSEGRVVADKPIFIPINDTATATQEKSFLYYLTSGKDDSDFQESEKEEIRKTRIEGQLALAQENLDEIKQKIISLGDVGFADMKGDALFEANKKQISEQEEVLKSLYKERCHKEDELKQRKSKLLFANEFVKRMTLLQKHYLLDLQRYEHLFEGYSLLIPLPEEYTCPICHSHFTNSTEIGDEYKDLVSAEFMQTQAKLTDVSKVIKDKEKEIDNLQNQVLLLDSSISDIIAKIHSFEPQIDGLKKALLKYKENVEKKVYANFLQAEALRFSKLIDNLQIKLKSKPNIPEYSRQATIDDDFCNSVKSKLQAWNVIGNVPVFYEDKEFDFNIGGQKRTMCGKGTRGVTCTAIIMTLIEYCKKKGIPFSELLVVDSPLTAHFDDEHVDADQTTQARFFKYCNEHDFDYQLILIDNKAPDALKRSSMEGINFIEFSDLGRKGFYLGKREKTE</sequence>
<keyword evidence="1" id="KW-0175">Coiled coil</keyword>
<dbReference type="Proteomes" id="UP000285604">
    <property type="component" value="Unassembled WGS sequence"/>
</dbReference>
<comment type="caution">
    <text evidence="2">The sequence shown here is derived from an EMBL/GenBank/DDBJ whole genome shotgun (WGS) entry which is preliminary data.</text>
</comment>
<name>A0AA92WDN0_9BACT</name>
<feature type="coiled-coil region" evidence="1">
    <location>
        <begin position="364"/>
        <end position="391"/>
    </location>
</feature>
<proteinExistence type="predicted"/>
<reference evidence="2 3" key="1">
    <citation type="submission" date="2018-08" db="EMBL/GenBank/DDBJ databases">
        <title>A genome reference for cultivated species of the human gut microbiota.</title>
        <authorList>
            <person name="Zou Y."/>
            <person name="Xue W."/>
            <person name="Luo G."/>
        </authorList>
    </citation>
    <scope>NUCLEOTIDE SEQUENCE [LARGE SCALE GENOMIC DNA]</scope>
    <source>
        <strain evidence="2 3">OF03-3</strain>
    </source>
</reference>
<organism evidence="2 3">
    <name type="scientific">Segatella copri</name>
    <dbReference type="NCBI Taxonomy" id="165179"/>
    <lineage>
        <taxon>Bacteria</taxon>
        <taxon>Pseudomonadati</taxon>
        <taxon>Bacteroidota</taxon>
        <taxon>Bacteroidia</taxon>
        <taxon>Bacteroidales</taxon>
        <taxon>Prevotellaceae</taxon>
        <taxon>Segatella</taxon>
    </lineage>
</organism>
<protein>
    <recommendedName>
        <fullName evidence="4">Rad50/SbcC-type AAA domain-containing protein</fullName>
    </recommendedName>
</protein>
<dbReference type="EMBL" id="QSCI01000097">
    <property type="protein sequence ID" value="RGX90609.1"/>
    <property type="molecule type" value="Genomic_DNA"/>
</dbReference>
<evidence type="ECO:0008006" key="4">
    <source>
        <dbReference type="Google" id="ProtNLM"/>
    </source>
</evidence>